<dbReference type="InterPro" id="IPR000719">
    <property type="entry name" value="Prot_kinase_dom"/>
</dbReference>
<evidence type="ECO:0000259" key="1">
    <source>
        <dbReference type="PROSITE" id="PS50011"/>
    </source>
</evidence>
<dbReference type="Pfam" id="PF00069">
    <property type="entry name" value="Pkinase"/>
    <property type="match status" value="1"/>
</dbReference>
<evidence type="ECO:0000313" key="3">
    <source>
        <dbReference type="Proteomes" id="UP001620626"/>
    </source>
</evidence>
<gene>
    <name evidence="2" type="ORF">niasHT_019682</name>
</gene>
<feature type="domain" description="Protein kinase" evidence="1">
    <location>
        <begin position="50"/>
        <end position="406"/>
    </location>
</feature>
<reference evidence="2 3" key="1">
    <citation type="submission" date="2024-10" db="EMBL/GenBank/DDBJ databases">
        <authorList>
            <person name="Kim D."/>
        </authorList>
    </citation>
    <scope>NUCLEOTIDE SEQUENCE [LARGE SCALE GENOMIC DNA]</scope>
    <source>
        <strain evidence="2">BH-2024</strain>
    </source>
</reference>
<dbReference type="Gene3D" id="3.30.200.20">
    <property type="entry name" value="Phosphorylase Kinase, domain 1"/>
    <property type="match status" value="1"/>
</dbReference>
<name>A0ABD2LJQ8_9BILA</name>
<dbReference type="PANTHER" id="PTHR44167">
    <property type="entry name" value="OVARIAN-SPECIFIC SERINE/THREONINE-PROTEIN KINASE LOK-RELATED"/>
    <property type="match status" value="1"/>
</dbReference>
<dbReference type="Gene3D" id="1.10.510.10">
    <property type="entry name" value="Transferase(Phosphotransferase) domain 1"/>
    <property type="match status" value="1"/>
</dbReference>
<dbReference type="InterPro" id="IPR011009">
    <property type="entry name" value="Kinase-like_dom_sf"/>
</dbReference>
<dbReference type="AlphaFoldDB" id="A0ABD2LJQ8"/>
<protein>
    <recommendedName>
        <fullName evidence="1">Protein kinase domain-containing protein</fullName>
    </recommendedName>
</protein>
<proteinExistence type="predicted"/>
<dbReference type="SUPFAM" id="SSF56112">
    <property type="entry name" value="Protein kinase-like (PK-like)"/>
    <property type="match status" value="1"/>
</dbReference>
<organism evidence="2 3">
    <name type="scientific">Heterodera trifolii</name>
    <dbReference type="NCBI Taxonomy" id="157864"/>
    <lineage>
        <taxon>Eukaryota</taxon>
        <taxon>Metazoa</taxon>
        <taxon>Ecdysozoa</taxon>
        <taxon>Nematoda</taxon>
        <taxon>Chromadorea</taxon>
        <taxon>Rhabditida</taxon>
        <taxon>Tylenchina</taxon>
        <taxon>Tylenchomorpha</taxon>
        <taxon>Tylenchoidea</taxon>
        <taxon>Heteroderidae</taxon>
        <taxon>Heteroderinae</taxon>
        <taxon>Heterodera</taxon>
    </lineage>
</organism>
<dbReference type="SMART" id="SM00220">
    <property type="entry name" value="S_TKc"/>
    <property type="match status" value="1"/>
</dbReference>
<comment type="caution">
    <text evidence="2">The sequence shown here is derived from an EMBL/GenBank/DDBJ whole genome shotgun (WGS) entry which is preliminary data.</text>
</comment>
<dbReference type="PROSITE" id="PS50011">
    <property type="entry name" value="PROTEIN_KINASE_DOM"/>
    <property type="match status" value="1"/>
</dbReference>
<sequence>MLLFPFAYCVNLFICYFPPAKHALMDDKSVAEILGINLDEQILLAGYSFNNIHLTIGFYYIITVYVAFAKNGKADGIPEKQCLAVKEIRLGSGSESISNKGFRNSIKVIKMIEKLDETKRRHLLKIYDYGLIESRTKRRRSKRALIIMEKGTEGFDERLYNDENPISDNDKDKSEQQLLQMTRQLVVPIEEMHQVAMHLDVKPHNFLYVPAVVVESGESKELLKLIDFDGAEPIPGKIRWGLWRKRLAHYKRADYRRVPKNPLYSPLYSSPESYRRKCSSKADMWSMGVIIYEIIFVRMVKKEFPDANEETLRLAIAKKLFDIVPVYSGKSTNLKAKWPKPKRFVYDLRWLISSVKTVKSILRIWLNFPRLAVLITNLLDVMPQRRMTAAGVLEYLAGKCYPTELFRTDYARDGTIFNKISFNKLSDMINEQQKRQCNSEEKCTEKWVKMGKMLAEVVKKRQKGIVNKSQEMLDNGDIKECATRHGEGEKKGKVISHSLISQNKTKTRSAKFKH</sequence>
<dbReference type="PANTHER" id="PTHR44167:SF24">
    <property type="entry name" value="SERINE_THREONINE-PROTEIN KINASE CHK2"/>
    <property type="match status" value="1"/>
</dbReference>
<dbReference type="Proteomes" id="UP001620626">
    <property type="component" value="Unassembled WGS sequence"/>
</dbReference>
<evidence type="ECO:0000313" key="2">
    <source>
        <dbReference type="EMBL" id="KAL3115331.1"/>
    </source>
</evidence>
<dbReference type="EMBL" id="JBICBT010000384">
    <property type="protein sequence ID" value="KAL3115331.1"/>
    <property type="molecule type" value="Genomic_DNA"/>
</dbReference>
<keyword evidence="3" id="KW-1185">Reference proteome</keyword>
<accession>A0ABD2LJQ8</accession>